<comment type="subcellular location">
    <subcellularLocation>
        <location evidence="1">Cell membrane</location>
        <topology evidence="1">Multi-pass membrane protein</topology>
    </subcellularLocation>
</comment>
<dbReference type="FunFam" id="1.10.287.950:FF:000001">
    <property type="entry name" value="Methyl-accepting chemotaxis sensory transducer"/>
    <property type="match status" value="1"/>
</dbReference>
<feature type="domain" description="Methyl-accepting transducer" evidence="12">
    <location>
        <begin position="382"/>
        <end position="618"/>
    </location>
</feature>
<dbReference type="GO" id="GO:0006935">
    <property type="term" value="P:chemotaxis"/>
    <property type="evidence" value="ECO:0007669"/>
    <property type="project" value="UniProtKB-KW"/>
</dbReference>
<keyword evidence="5 11" id="KW-0812">Transmembrane</keyword>
<dbReference type="SMART" id="SM00304">
    <property type="entry name" value="HAMP"/>
    <property type="match status" value="1"/>
</dbReference>
<dbReference type="OrthoDB" id="9760371at2"/>
<dbReference type="Pfam" id="PF00672">
    <property type="entry name" value="HAMP"/>
    <property type="match status" value="1"/>
</dbReference>
<dbReference type="AlphaFoldDB" id="A0A1H4QZQ5"/>
<dbReference type="GO" id="GO:0005886">
    <property type="term" value="C:plasma membrane"/>
    <property type="evidence" value="ECO:0007669"/>
    <property type="project" value="UniProtKB-SubCell"/>
</dbReference>
<evidence type="ECO:0000256" key="8">
    <source>
        <dbReference type="ARBA" id="ARBA00023224"/>
    </source>
</evidence>
<evidence type="ECO:0000256" key="3">
    <source>
        <dbReference type="ARBA" id="ARBA00022481"/>
    </source>
</evidence>
<keyword evidence="6 11" id="KW-1133">Transmembrane helix</keyword>
<dbReference type="CDD" id="cd06225">
    <property type="entry name" value="HAMP"/>
    <property type="match status" value="1"/>
</dbReference>
<dbReference type="Proteomes" id="UP000242849">
    <property type="component" value="Unassembled WGS sequence"/>
</dbReference>
<dbReference type="PROSITE" id="PS50885">
    <property type="entry name" value="HAMP"/>
    <property type="match status" value="1"/>
</dbReference>
<feature type="domain" description="HAMP" evidence="13">
    <location>
        <begin position="323"/>
        <end position="377"/>
    </location>
</feature>
<dbReference type="PROSITE" id="PS50111">
    <property type="entry name" value="CHEMOTAXIS_TRANSDUC_2"/>
    <property type="match status" value="1"/>
</dbReference>
<sequence>MRIKSKLLLSFLVATLIPVLVVALLTIRNVTQQAKENFQVSSSLDMKLVNNSFATFFDSVGYTVSALAEYPAVKDADNGELTTYFGEARKPGEVATANGGREKQIFDYFSSIGKNNPTFGYVYMSDTNGGYVEWPGTGDYGDWDPRKREWYPIGRDANFTLGRRDGYYWEPDDAVYVSVLKGFKDNAGQFAGVVAVDVSLKALTDMAQKVRFGETGFLMLAEGSGTLLVDGLKPDNNFKKVSELPGEHFAVIGKTENGLVEVEIDGVAYMANVYTSPELGWKFVGFKQADEIYASARELTWITLVVCIVLVLLFGAAGVVIANRIVNPINLVKDGLRTIAQGEGDLTRRLDLLSSDETGELAKWFNQFIESIQGMIKVIKENAISMDGVSSDTNKRTTAMSATLQRQLSSVEQIVTAVTEMSSAANEVAKTCVQTAEVSEQGLVATRNGKEVIGRSTSGVNNLGASIQNSSKVIQELEKETVNINNILSTIQQIAEQTNLLALNAAIEAARAGEQGRGFAVVADEVRNLAKRTQDSTEQINNILNLLVNRIKEVTVSMDQSLVESGKAIVLSEEVMAAFESIEGKVQMIRDMTMQIATATEEQHLVTEEINQNIVAINDAVTQISVQAAEVESYAQEQSGLSSELKQLVVRFRTE</sequence>
<dbReference type="Gene3D" id="1.10.287.950">
    <property type="entry name" value="Methyl-accepting chemotaxis protein"/>
    <property type="match status" value="1"/>
</dbReference>
<evidence type="ECO:0000256" key="6">
    <source>
        <dbReference type="ARBA" id="ARBA00022989"/>
    </source>
</evidence>
<evidence type="ECO:0000256" key="2">
    <source>
        <dbReference type="ARBA" id="ARBA00022475"/>
    </source>
</evidence>
<evidence type="ECO:0000259" key="12">
    <source>
        <dbReference type="PROSITE" id="PS50111"/>
    </source>
</evidence>
<dbReference type="SMART" id="SM00283">
    <property type="entry name" value="MA"/>
    <property type="match status" value="1"/>
</dbReference>
<dbReference type="Pfam" id="PF00015">
    <property type="entry name" value="MCPsignal"/>
    <property type="match status" value="1"/>
</dbReference>
<evidence type="ECO:0000313" key="15">
    <source>
        <dbReference type="Proteomes" id="UP000242849"/>
    </source>
</evidence>
<dbReference type="InterPro" id="IPR003660">
    <property type="entry name" value="HAMP_dom"/>
</dbReference>
<dbReference type="PANTHER" id="PTHR32089:SF119">
    <property type="entry name" value="METHYL-ACCEPTING CHEMOTAXIS PROTEIN CTPL"/>
    <property type="match status" value="1"/>
</dbReference>
<dbReference type="STRING" id="53406.SAMN05421553_0564"/>
<dbReference type="PANTHER" id="PTHR32089">
    <property type="entry name" value="METHYL-ACCEPTING CHEMOTAXIS PROTEIN MCPB"/>
    <property type="match status" value="1"/>
</dbReference>
<keyword evidence="8 10" id="KW-0807">Transducer</keyword>
<evidence type="ECO:0000256" key="9">
    <source>
        <dbReference type="ARBA" id="ARBA00029447"/>
    </source>
</evidence>
<dbReference type="Pfam" id="PF02743">
    <property type="entry name" value="dCache_1"/>
    <property type="match status" value="1"/>
</dbReference>
<dbReference type="GO" id="GO:0007165">
    <property type="term" value="P:signal transduction"/>
    <property type="evidence" value="ECO:0007669"/>
    <property type="project" value="UniProtKB-KW"/>
</dbReference>
<evidence type="ECO:0000256" key="10">
    <source>
        <dbReference type="PROSITE-ProRule" id="PRU00284"/>
    </source>
</evidence>
<dbReference type="CDD" id="cd11386">
    <property type="entry name" value="MCP_signal"/>
    <property type="match status" value="1"/>
</dbReference>
<evidence type="ECO:0000259" key="13">
    <source>
        <dbReference type="PROSITE" id="PS50885"/>
    </source>
</evidence>
<dbReference type="SUPFAM" id="SSF58104">
    <property type="entry name" value="Methyl-accepting chemotaxis protein (MCP) signaling domain"/>
    <property type="match status" value="1"/>
</dbReference>
<keyword evidence="7 11" id="KW-0472">Membrane</keyword>
<evidence type="ECO:0000256" key="1">
    <source>
        <dbReference type="ARBA" id="ARBA00004651"/>
    </source>
</evidence>
<evidence type="ECO:0000256" key="7">
    <source>
        <dbReference type="ARBA" id="ARBA00023136"/>
    </source>
</evidence>
<dbReference type="Gene3D" id="3.30.450.20">
    <property type="entry name" value="PAS domain"/>
    <property type="match status" value="1"/>
</dbReference>
<dbReference type="EMBL" id="FNSC01000001">
    <property type="protein sequence ID" value="SEC25085.1"/>
    <property type="molecule type" value="Genomic_DNA"/>
</dbReference>
<dbReference type="InterPro" id="IPR033479">
    <property type="entry name" value="dCache_1"/>
</dbReference>
<dbReference type="InterPro" id="IPR004089">
    <property type="entry name" value="MCPsignal_dom"/>
</dbReference>
<protein>
    <submittedName>
        <fullName evidence="14">Methyl-accepting chemotaxis sensory transducer with Cache sensor</fullName>
    </submittedName>
</protein>
<organism evidence="14 15">
    <name type="scientific">Pseudomonas anguilliseptica</name>
    <dbReference type="NCBI Taxonomy" id="53406"/>
    <lineage>
        <taxon>Bacteria</taxon>
        <taxon>Pseudomonadati</taxon>
        <taxon>Pseudomonadota</taxon>
        <taxon>Gammaproteobacteria</taxon>
        <taxon>Pseudomonadales</taxon>
        <taxon>Pseudomonadaceae</taxon>
        <taxon>Pseudomonas</taxon>
    </lineage>
</organism>
<keyword evidence="4" id="KW-0145">Chemotaxis</keyword>
<comment type="similarity">
    <text evidence="9">Belongs to the methyl-accepting chemotaxis (MCP) protein family.</text>
</comment>
<keyword evidence="15" id="KW-1185">Reference proteome</keyword>
<feature type="transmembrane region" description="Helical" evidence="11">
    <location>
        <begin position="299"/>
        <end position="322"/>
    </location>
</feature>
<gene>
    <name evidence="14" type="ORF">SAMN05421553_0564</name>
</gene>
<keyword evidence="2" id="KW-1003">Cell membrane</keyword>
<proteinExistence type="inferred from homology"/>
<accession>A0A1H4QZQ5</accession>
<evidence type="ECO:0000256" key="5">
    <source>
        <dbReference type="ARBA" id="ARBA00022692"/>
    </source>
</evidence>
<keyword evidence="3" id="KW-0488">Methylation</keyword>
<evidence type="ECO:0000256" key="4">
    <source>
        <dbReference type="ARBA" id="ARBA00022500"/>
    </source>
</evidence>
<evidence type="ECO:0000313" key="14">
    <source>
        <dbReference type="EMBL" id="SEC25085.1"/>
    </source>
</evidence>
<dbReference type="CDD" id="cd18773">
    <property type="entry name" value="PDC1_HK_sensor"/>
    <property type="match status" value="1"/>
</dbReference>
<reference evidence="15" key="1">
    <citation type="submission" date="2016-10" db="EMBL/GenBank/DDBJ databases">
        <authorList>
            <person name="Varghese N."/>
            <person name="Submissions S."/>
        </authorList>
    </citation>
    <scope>NUCLEOTIDE SEQUENCE [LARGE SCALE GENOMIC DNA]</scope>
    <source>
        <strain evidence="15">DSM 12111</strain>
    </source>
</reference>
<name>A0A1H4QZQ5_PSEAG</name>
<evidence type="ECO:0000256" key="11">
    <source>
        <dbReference type="SAM" id="Phobius"/>
    </source>
</evidence>